<dbReference type="Proteomes" id="UP001165083">
    <property type="component" value="Unassembled WGS sequence"/>
</dbReference>
<dbReference type="AlphaFoldDB" id="A0A9W6X3U2"/>
<organism evidence="2 3">
    <name type="scientific">Phytophthora lilii</name>
    <dbReference type="NCBI Taxonomy" id="2077276"/>
    <lineage>
        <taxon>Eukaryota</taxon>
        <taxon>Sar</taxon>
        <taxon>Stramenopiles</taxon>
        <taxon>Oomycota</taxon>
        <taxon>Peronosporomycetes</taxon>
        <taxon>Peronosporales</taxon>
        <taxon>Peronosporaceae</taxon>
        <taxon>Phytophthora</taxon>
    </lineage>
</organism>
<evidence type="ECO:0000313" key="2">
    <source>
        <dbReference type="EMBL" id="GMF30155.1"/>
    </source>
</evidence>
<proteinExistence type="predicted"/>
<comment type="caution">
    <text evidence="2">The sequence shown here is derived from an EMBL/GenBank/DDBJ whole genome shotgun (WGS) entry which is preliminary data.</text>
</comment>
<dbReference type="PANTHER" id="PTHR19241">
    <property type="entry name" value="ATP-BINDING CASSETTE TRANSPORTER"/>
    <property type="match status" value="1"/>
</dbReference>
<sequence length="266" mass="29642">MSLQRVVCTTYRSPPAVHAVVDADLCRLHCDSFWNFPPSTPVIQDLMNTEIPPPPEPEISFESAKTLMTEGPQAFHDIMASKIEATLGRPLPRMEVRLNPLATSAAVEVRMDTYTANHNASFDNLRTLTDASPRARSRYSWVSLSGKTALMKILSRRLFPMNQRDKHFSTLTVKETLEFAHTFCGGKLLEHAKGVLAMGFQHDEQALEALKIIFALYPDIVIQQLVLQICQDTVVGDNTLRGVSGGERKRVTTGEMEFGMRCVAHG</sequence>
<dbReference type="OrthoDB" id="77750at2759"/>
<protein>
    <submittedName>
        <fullName evidence="2">Unnamed protein product</fullName>
    </submittedName>
</protein>
<evidence type="ECO:0000256" key="1">
    <source>
        <dbReference type="ARBA" id="ARBA00022448"/>
    </source>
</evidence>
<dbReference type="EMBL" id="BSXW01000819">
    <property type="protein sequence ID" value="GMF30155.1"/>
    <property type="molecule type" value="Genomic_DNA"/>
</dbReference>
<gene>
    <name evidence="2" type="ORF">Plil01_001285800</name>
</gene>
<keyword evidence="1" id="KW-0813">Transport</keyword>
<accession>A0A9W6X3U2</accession>
<evidence type="ECO:0000313" key="3">
    <source>
        <dbReference type="Proteomes" id="UP001165083"/>
    </source>
</evidence>
<reference evidence="2" key="1">
    <citation type="submission" date="2023-04" db="EMBL/GenBank/DDBJ databases">
        <title>Phytophthora lilii NBRC 32176.</title>
        <authorList>
            <person name="Ichikawa N."/>
            <person name="Sato H."/>
            <person name="Tonouchi N."/>
        </authorList>
    </citation>
    <scope>NUCLEOTIDE SEQUENCE</scope>
    <source>
        <strain evidence="2">NBRC 32176</strain>
    </source>
</reference>
<keyword evidence="3" id="KW-1185">Reference proteome</keyword>
<name>A0A9W6X3U2_9STRA</name>